<dbReference type="Proteomes" id="UP001314263">
    <property type="component" value="Unassembled WGS sequence"/>
</dbReference>
<evidence type="ECO:0000256" key="1">
    <source>
        <dbReference type="SAM" id="MobiDB-lite"/>
    </source>
</evidence>
<comment type="caution">
    <text evidence="3">The sequence shown here is derived from an EMBL/GenBank/DDBJ whole genome shotgun (WGS) entry which is preliminary data.</text>
</comment>
<dbReference type="PANTHER" id="PTHR31876">
    <property type="entry name" value="COV-LIKE PROTEIN 1"/>
    <property type="match status" value="1"/>
</dbReference>
<dbReference type="EMBL" id="CAUYUE010000003">
    <property type="protein sequence ID" value="CAK0749730.1"/>
    <property type="molecule type" value="Genomic_DNA"/>
</dbReference>
<evidence type="ECO:0000313" key="4">
    <source>
        <dbReference type="Proteomes" id="UP001314263"/>
    </source>
</evidence>
<sequence length="269" mass="29615">MGPTTRNGTADGAASRAETTQTRLEAGNDCPMDACQLLDEEQGLTGTPKARSTRHTTTTREALGSVFGSWLSRKFFGGCAVLFPMVVTVYITWWFLTFFDNFFSPVYEALFGFHVFGLGFITSMGFIIGTGVFVSSWLGGLLLQVGEWIIKKLPLVKHIYSAAKQVSAAVNPGNESTASFRECVLIRHPRHGEYALAFITGTTVLQHEHAKQEELFSVYVPTNHIYVGDIFLLGKEDVIHTNLSVREGLEVVVSVGMALPRELTSFVRP</sequence>
<keyword evidence="2" id="KW-1133">Transmembrane helix</keyword>
<dbReference type="PANTHER" id="PTHR31876:SF26">
    <property type="entry name" value="PROTEIN LIKE COV 2"/>
    <property type="match status" value="1"/>
</dbReference>
<keyword evidence="4" id="KW-1185">Reference proteome</keyword>
<accession>A0AAV1HWA1</accession>
<evidence type="ECO:0008006" key="5">
    <source>
        <dbReference type="Google" id="ProtNLM"/>
    </source>
</evidence>
<protein>
    <recommendedName>
        <fullName evidence="5">Integral membrane protein</fullName>
    </recommendedName>
</protein>
<reference evidence="3 4" key="1">
    <citation type="submission" date="2023-10" db="EMBL/GenBank/DDBJ databases">
        <authorList>
            <person name="Maclean D."/>
            <person name="Macfadyen A."/>
        </authorList>
    </citation>
    <scope>NUCLEOTIDE SEQUENCE [LARGE SCALE GENOMIC DNA]</scope>
</reference>
<dbReference type="AlphaFoldDB" id="A0AAV1HWA1"/>
<dbReference type="Pfam" id="PF04367">
    <property type="entry name" value="DUF502"/>
    <property type="match status" value="1"/>
</dbReference>
<feature type="transmembrane region" description="Helical" evidence="2">
    <location>
        <begin position="75"/>
        <end position="96"/>
    </location>
</feature>
<dbReference type="InterPro" id="IPR007462">
    <property type="entry name" value="COV1-like"/>
</dbReference>
<evidence type="ECO:0000256" key="2">
    <source>
        <dbReference type="SAM" id="Phobius"/>
    </source>
</evidence>
<dbReference type="GO" id="GO:0005794">
    <property type="term" value="C:Golgi apparatus"/>
    <property type="evidence" value="ECO:0007669"/>
    <property type="project" value="TreeGrafter"/>
</dbReference>
<evidence type="ECO:0000313" key="3">
    <source>
        <dbReference type="EMBL" id="CAK0749730.1"/>
    </source>
</evidence>
<gene>
    <name evidence="3" type="ORF">CVIRNUC_001933</name>
</gene>
<name>A0AAV1HWA1_9CHLO</name>
<feature type="region of interest" description="Disordered" evidence="1">
    <location>
        <begin position="1"/>
        <end position="20"/>
    </location>
</feature>
<organism evidence="3 4">
    <name type="scientific">Coccomyxa viridis</name>
    <dbReference type="NCBI Taxonomy" id="1274662"/>
    <lineage>
        <taxon>Eukaryota</taxon>
        <taxon>Viridiplantae</taxon>
        <taxon>Chlorophyta</taxon>
        <taxon>core chlorophytes</taxon>
        <taxon>Trebouxiophyceae</taxon>
        <taxon>Trebouxiophyceae incertae sedis</taxon>
        <taxon>Coccomyxaceae</taxon>
        <taxon>Coccomyxa</taxon>
    </lineage>
</organism>
<keyword evidence="2" id="KW-0472">Membrane</keyword>
<feature type="transmembrane region" description="Helical" evidence="2">
    <location>
        <begin position="116"/>
        <end position="143"/>
    </location>
</feature>
<proteinExistence type="predicted"/>
<keyword evidence="2" id="KW-0812">Transmembrane</keyword>